<evidence type="ECO:0000313" key="2">
    <source>
        <dbReference type="EMBL" id="GHF21749.1"/>
    </source>
</evidence>
<evidence type="ECO:0008006" key="4">
    <source>
        <dbReference type="Google" id="ProtNLM"/>
    </source>
</evidence>
<proteinExistence type="predicted"/>
<reference evidence="2" key="1">
    <citation type="journal article" date="2014" name="Int. J. Syst. Evol. Microbiol.">
        <title>Complete genome sequence of Corynebacterium casei LMG S-19264T (=DSM 44701T), isolated from a smear-ripened cheese.</title>
        <authorList>
            <consortium name="US DOE Joint Genome Institute (JGI-PGF)"/>
            <person name="Walter F."/>
            <person name="Albersmeier A."/>
            <person name="Kalinowski J."/>
            <person name="Ruckert C."/>
        </authorList>
    </citation>
    <scope>NUCLEOTIDE SEQUENCE</scope>
    <source>
        <strain evidence="2">CGMCC 1.16548</strain>
    </source>
</reference>
<dbReference type="SUPFAM" id="SSF103196">
    <property type="entry name" value="Roadblock/LC7 domain"/>
    <property type="match status" value="1"/>
</dbReference>
<dbReference type="EMBL" id="BNAI01000005">
    <property type="protein sequence ID" value="GHF21749.1"/>
    <property type="molecule type" value="Genomic_DNA"/>
</dbReference>
<evidence type="ECO:0000256" key="1">
    <source>
        <dbReference type="SAM" id="MobiDB-lite"/>
    </source>
</evidence>
<protein>
    <recommendedName>
        <fullName evidence="4">Roadblock/LC7 domain-containing protein</fullName>
    </recommendedName>
</protein>
<feature type="compositionally biased region" description="Basic and acidic residues" evidence="1">
    <location>
        <begin position="16"/>
        <end position="25"/>
    </location>
</feature>
<evidence type="ECO:0000313" key="3">
    <source>
        <dbReference type="Proteomes" id="UP000617531"/>
    </source>
</evidence>
<comment type="caution">
    <text evidence="2">The sequence shown here is derived from an EMBL/GenBank/DDBJ whole genome shotgun (WGS) entry which is preliminary data.</text>
</comment>
<organism evidence="2 3">
    <name type="scientific">Pseudolysinimonas yzui</name>
    <dbReference type="NCBI Taxonomy" id="2708254"/>
    <lineage>
        <taxon>Bacteria</taxon>
        <taxon>Bacillati</taxon>
        <taxon>Actinomycetota</taxon>
        <taxon>Actinomycetes</taxon>
        <taxon>Micrococcales</taxon>
        <taxon>Microbacteriaceae</taxon>
        <taxon>Pseudolysinimonas</taxon>
    </lineage>
</organism>
<gene>
    <name evidence="2" type="ORF">GCM10011600_23430</name>
</gene>
<accession>A0A8J3GRR9</accession>
<reference evidence="2" key="2">
    <citation type="submission" date="2020-09" db="EMBL/GenBank/DDBJ databases">
        <authorList>
            <person name="Sun Q."/>
            <person name="Zhou Y."/>
        </authorList>
    </citation>
    <scope>NUCLEOTIDE SEQUENCE</scope>
    <source>
        <strain evidence="2">CGMCC 1.16548</strain>
    </source>
</reference>
<dbReference type="Proteomes" id="UP000617531">
    <property type="component" value="Unassembled WGS sequence"/>
</dbReference>
<dbReference type="Gene3D" id="3.30.450.30">
    <property type="entry name" value="Dynein light chain 2a, cytoplasmic"/>
    <property type="match status" value="1"/>
</dbReference>
<keyword evidence="3" id="KW-1185">Reference proteome</keyword>
<feature type="region of interest" description="Disordered" evidence="1">
    <location>
        <begin position="1"/>
        <end position="30"/>
    </location>
</feature>
<sequence>MSLESRLVSGLRRSKKEKEPDRPDYSEPDFSGWAQKLDNFIPASKAAAANAAEETADAAPAVAVAEVVEAAPVAKPADDRPSLDAVLAKLLSFDGAMCVAVVDSETGMILGNAGSGVDIDLAAAGASVILRARLASAKALGGEEHIEDVLISLTSQVQIIHPLPKNPSIFTYLIGDKAKSSLAMARFKAAEADLLIQL</sequence>
<dbReference type="AlphaFoldDB" id="A0A8J3GRR9"/>
<name>A0A8J3GRR9_9MICO</name>
<dbReference type="RefSeq" id="WP_229842070.1">
    <property type="nucleotide sequence ID" value="NZ_BNAI01000005.1"/>
</dbReference>